<reference evidence="1 2" key="1">
    <citation type="journal article" date="2021" name="Int. J. Syst. Evol. Microbiol.">
        <title>Reticulibacter mediterranei gen. nov., sp. nov., within the new family Reticulibacteraceae fam. nov., and Ktedonospora formicarum gen. nov., sp. nov., Ktedonobacter robiniae sp. nov., Dictyobacter formicarum sp. nov. and Dictyobacter arantiisoli sp. nov., belonging to the class Ktedonobacteria.</title>
        <authorList>
            <person name="Yabe S."/>
            <person name="Zheng Y."/>
            <person name="Wang C.M."/>
            <person name="Sakai Y."/>
            <person name="Abe K."/>
            <person name="Yokota A."/>
            <person name="Donadio S."/>
            <person name="Cavaletti L."/>
            <person name="Monciardini P."/>
        </authorList>
    </citation>
    <scope>NUCLEOTIDE SEQUENCE [LARGE SCALE GENOMIC DNA]</scope>
    <source>
        <strain evidence="1 2">SOSP1-30</strain>
    </source>
</reference>
<comment type="caution">
    <text evidence="1">The sequence shown here is derived from an EMBL/GenBank/DDBJ whole genome shotgun (WGS) entry which is preliminary data.</text>
</comment>
<keyword evidence="2" id="KW-1185">Reference proteome</keyword>
<evidence type="ECO:0008006" key="3">
    <source>
        <dbReference type="Google" id="ProtNLM"/>
    </source>
</evidence>
<evidence type="ECO:0000313" key="1">
    <source>
        <dbReference type="EMBL" id="GHO55485.1"/>
    </source>
</evidence>
<evidence type="ECO:0000313" key="2">
    <source>
        <dbReference type="Proteomes" id="UP000654345"/>
    </source>
</evidence>
<sequence length="109" mass="13073">MRIDIALEDVQVDREQKEHEPVLGRCDICRKADAGWTMKFNWVRNKFYIVPSLIAYAFICEDCHTNMDTTREVVRQHLEQQANYRADQYRRNIVEMMEFEDRNAVEVSE</sequence>
<dbReference type="EMBL" id="BNJG01000001">
    <property type="protein sequence ID" value="GHO55485.1"/>
    <property type="molecule type" value="Genomic_DNA"/>
</dbReference>
<dbReference type="Proteomes" id="UP000654345">
    <property type="component" value="Unassembled WGS sequence"/>
</dbReference>
<proteinExistence type="predicted"/>
<gene>
    <name evidence="1" type="ORF">KSB_39600</name>
</gene>
<name>A0ABQ3US07_9CHLR</name>
<organism evidence="1 2">
    <name type="scientific">Ktedonobacter robiniae</name>
    <dbReference type="NCBI Taxonomy" id="2778365"/>
    <lineage>
        <taxon>Bacteria</taxon>
        <taxon>Bacillati</taxon>
        <taxon>Chloroflexota</taxon>
        <taxon>Ktedonobacteria</taxon>
        <taxon>Ktedonobacterales</taxon>
        <taxon>Ktedonobacteraceae</taxon>
        <taxon>Ktedonobacter</taxon>
    </lineage>
</organism>
<dbReference type="RefSeq" id="WP_201372063.1">
    <property type="nucleotide sequence ID" value="NZ_BNJG01000001.1"/>
</dbReference>
<accession>A0ABQ3US07</accession>
<protein>
    <recommendedName>
        <fullName evidence="3">Zinc-ribbon 15 domain-containing protein</fullName>
    </recommendedName>
</protein>